<dbReference type="InterPro" id="IPR000719">
    <property type="entry name" value="Prot_kinase_dom"/>
</dbReference>
<keyword evidence="9" id="KW-0418">Kinase</keyword>
<dbReference type="FunFam" id="3.30.200.20:FF:000415">
    <property type="entry name" value="receptor-like serine/threonine-protein kinase NCRK"/>
    <property type="match status" value="1"/>
</dbReference>
<keyword evidence="5 16" id="KW-0812">Transmembrane</keyword>
<dbReference type="Gene3D" id="3.80.10.10">
    <property type="entry name" value="Ribonuclease Inhibitor"/>
    <property type="match status" value="3"/>
</dbReference>
<proteinExistence type="predicted"/>
<evidence type="ECO:0000259" key="17">
    <source>
        <dbReference type="PROSITE" id="PS50011"/>
    </source>
</evidence>
<keyword evidence="6" id="KW-0732">Signal</keyword>
<dbReference type="PROSITE" id="PS50011">
    <property type="entry name" value="PROTEIN_KINASE_DOM"/>
    <property type="match status" value="1"/>
</dbReference>
<feature type="binding site" evidence="14">
    <location>
        <position position="540"/>
    </location>
    <ligand>
        <name>ATP</name>
        <dbReference type="ChEBI" id="CHEBI:30616"/>
    </ligand>
</feature>
<dbReference type="GO" id="GO:0004674">
    <property type="term" value="F:protein serine/threonine kinase activity"/>
    <property type="evidence" value="ECO:0007669"/>
    <property type="project" value="UniProtKB-KW"/>
</dbReference>
<dbReference type="InterPro" id="IPR032675">
    <property type="entry name" value="LRR_dom_sf"/>
</dbReference>
<evidence type="ECO:0000256" key="4">
    <source>
        <dbReference type="ARBA" id="ARBA00022679"/>
    </source>
</evidence>
<evidence type="ECO:0000256" key="7">
    <source>
        <dbReference type="ARBA" id="ARBA00022737"/>
    </source>
</evidence>
<feature type="compositionally biased region" description="Polar residues" evidence="15">
    <location>
        <begin position="828"/>
        <end position="837"/>
    </location>
</feature>
<dbReference type="Proteomes" id="UP000822688">
    <property type="component" value="Chromosome 3"/>
</dbReference>
<dbReference type="InterPro" id="IPR008271">
    <property type="entry name" value="Ser/Thr_kinase_AS"/>
</dbReference>
<dbReference type="PANTHER" id="PTHR48006:SF34">
    <property type="entry name" value="OS08G0203700 PROTEIN"/>
    <property type="match status" value="1"/>
</dbReference>
<evidence type="ECO:0000256" key="1">
    <source>
        <dbReference type="ARBA" id="ARBA00004479"/>
    </source>
</evidence>
<keyword evidence="3" id="KW-0433">Leucine-rich repeat</keyword>
<dbReference type="FunFam" id="1.10.510.10:FF:000590">
    <property type="entry name" value="PR5-like receptor kinase"/>
    <property type="match status" value="1"/>
</dbReference>
<comment type="subcellular location">
    <subcellularLocation>
        <location evidence="1">Membrane</location>
        <topology evidence="1">Single-pass type I membrane protein</topology>
    </subcellularLocation>
</comment>
<evidence type="ECO:0000256" key="13">
    <source>
        <dbReference type="ARBA" id="ARBA00023180"/>
    </source>
</evidence>
<dbReference type="InterPro" id="IPR011009">
    <property type="entry name" value="Kinase-like_dom_sf"/>
</dbReference>
<evidence type="ECO:0000256" key="12">
    <source>
        <dbReference type="ARBA" id="ARBA00023136"/>
    </source>
</evidence>
<feature type="transmembrane region" description="Helical" evidence="16">
    <location>
        <begin position="448"/>
        <end position="473"/>
    </location>
</feature>
<keyword evidence="11 16" id="KW-1133">Transmembrane helix</keyword>
<dbReference type="CDD" id="cd14066">
    <property type="entry name" value="STKc_IRAK"/>
    <property type="match status" value="1"/>
</dbReference>
<keyword evidence="19" id="KW-1185">Reference proteome</keyword>
<evidence type="ECO:0000256" key="3">
    <source>
        <dbReference type="ARBA" id="ARBA00022614"/>
    </source>
</evidence>
<keyword evidence="7" id="KW-0677">Repeat</keyword>
<evidence type="ECO:0000256" key="11">
    <source>
        <dbReference type="ARBA" id="ARBA00022989"/>
    </source>
</evidence>
<dbReference type="Gene3D" id="3.30.200.20">
    <property type="entry name" value="Phosphorylase Kinase, domain 1"/>
    <property type="match status" value="1"/>
</dbReference>
<keyword evidence="4" id="KW-0808">Transferase</keyword>
<evidence type="ECO:0000256" key="9">
    <source>
        <dbReference type="ARBA" id="ARBA00022777"/>
    </source>
</evidence>
<keyword evidence="8 14" id="KW-0547">Nucleotide-binding</keyword>
<protein>
    <recommendedName>
        <fullName evidence="17">Protein kinase domain-containing protein</fullName>
    </recommendedName>
</protein>
<dbReference type="PANTHER" id="PTHR48006">
    <property type="entry name" value="LEUCINE-RICH REPEAT-CONTAINING PROTEIN DDB_G0281931-RELATED"/>
    <property type="match status" value="1"/>
</dbReference>
<evidence type="ECO:0000256" key="2">
    <source>
        <dbReference type="ARBA" id="ARBA00022527"/>
    </source>
</evidence>
<evidence type="ECO:0000256" key="16">
    <source>
        <dbReference type="SAM" id="Phobius"/>
    </source>
</evidence>
<evidence type="ECO:0000313" key="18">
    <source>
        <dbReference type="EMBL" id="KAG0584545.1"/>
    </source>
</evidence>
<feature type="region of interest" description="Disordered" evidence="15">
    <location>
        <begin position="795"/>
        <end position="851"/>
    </location>
</feature>
<dbReference type="InterPro" id="IPR017441">
    <property type="entry name" value="Protein_kinase_ATP_BS"/>
</dbReference>
<evidence type="ECO:0000256" key="6">
    <source>
        <dbReference type="ARBA" id="ARBA00022729"/>
    </source>
</evidence>
<dbReference type="GO" id="GO:0005524">
    <property type="term" value="F:ATP binding"/>
    <property type="evidence" value="ECO:0007669"/>
    <property type="project" value="UniProtKB-UniRule"/>
</dbReference>
<keyword evidence="12 16" id="KW-0472">Membrane</keyword>
<name>A0A8T0INF0_CERPU</name>
<dbReference type="Pfam" id="PF00069">
    <property type="entry name" value="Pkinase"/>
    <property type="match status" value="1"/>
</dbReference>
<dbReference type="PROSITE" id="PS00108">
    <property type="entry name" value="PROTEIN_KINASE_ST"/>
    <property type="match status" value="1"/>
</dbReference>
<sequence length="865" mass="96997">MNKMGVWGAKRRQCGHQFSMPGVCTVALLLILGSIDFVGAGTNTYWRSDLAALQTIWGAWNTSTPDLASNLAGWSSNETNFTSIYPCQSLSNPDATIPNWRGIFCLKTNYNSTTDDGTIEIVGLSLQNASIEGYLPPDIGNLSSMTTLELTGNPNLTGPLPTTFWQMWINILDLHDNGFTGPLPDELLYSWNLLHLDVSGNQLNGSYPFNQTSSMDYLQVLSIARNHFRGEIPDYAFVNKTELEKLDISDNNFTGTLPPLDRMFKYLNYLDVSGNQFKGPLPDLRKFQSLRHVNLGRNRFQGTANLQDILNLQNPNASLDFVDLSHNNLSGPLPSWNASNLGPIQELYLDNNTLSGILDIRQMYDRGLLQSKNSTDNSTDQKLRIMSLSNNSIGHVIYDPFVIANVDTVFKLQGNPYCERYDSSDDGQRCFCTQICFVTPPKTNSRKIIIIAATTSVFAVALILLVVIGAILYKNRRYKQYLQLEFKQKFEEFDVKPTIFSYNELRAATRDFSEDMKLGQGGYGAVYKGVLPNGNVVAVKQLYIKQAQNANLDEFSNEVVLITGMKHRNLVNLKGCCLRESQRLLVYEYVDNYDVDQIILGSRRQALNWPIRLKICLGVARGLHYLHALAHPRVIHRDIKASNVLLDKNLEPKIADFGLALLFPDNQSHIMTVHVAGTKGYLAPEYASLGQLSDKVDVYSFGVLCLEIISGRRNIDETKPLEQIYLSKWAWLLHEQNNLMELVDPQLHLNDEEMHDVQRVINVCLICIQNAAEKRPTMARVVSILQSDTESEIQVLGEGNEPSYKSNRSRTKSLDYKSNGLESVSEEAGSSNGTNGVNGYHKKPREPGSLDDFSIAVELSEIRAR</sequence>
<comment type="caution">
    <text evidence="18">The sequence shown here is derived from an EMBL/GenBank/DDBJ whole genome shotgun (WGS) entry which is preliminary data.</text>
</comment>
<dbReference type="SUPFAM" id="SSF52058">
    <property type="entry name" value="L domain-like"/>
    <property type="match status" value="1"/>
</dbReference>
<evidence type="ECO:0000256" key="15">
    <source>
        <dbReference type="SAM" id="MobiDB-lite"/>
    </source>
</evidence>
<evidence type="ECO:0000256" key="5">
    <source>
        <dbReference type="ARBA" id="ARBA00022692"/>
    </source>
</evidence>
<dbReference type="InterPro" id="IPR001611">
    <property type="entry name" value="Leu-rich_rpt"/>
</dbReference>
<dbReference type="AlphaFoldDB" id="A0A8T0INF0"/>
<keyword evidence="2" id="KW-0723">Serine/threonine-protein kinase</keyword>
<keyword evidence="10 14" id="KW-0067">ATP-binding</keyword>
<evidence type="ECO:0000256" key="14">
    <source>
        <dbReference type="PROSITE-ProRule" id="PRU10141"/>
    </source>
</evidence>
<dbReference type="SMART" id="SM00220">
    <property type="entry name" value="S_TKc"/>
    <property type="match status" value="1"/>
</dbReference>
<organism evidence="18 19">
    <name type="scientific">Ceratodon purpureus</name>
    <name type="common">Fire moss</name>
    <name type="synonym">Dicranum purpureum</name>
    <dbReference type="NCBI Taxonomy" id="3225"/>
    <lineage>
        <taxon>Eukaryota</taxon>
        <taxon>Viridiplantae</taxon>
        <taxon>Streptophyta</taxon>
        <taxon>Embryophyta</taxon>
        <taxon>Bryophyta</taxon>
        <taxon>Bryophytina</taxon>
        <taxon>Bryopsida</taxon>
        <taxon>Dicranidae</taxon>
        <taxon>Pseudoditrichales</taxon>
        <taxon>Ditrichaceae</taxon>
        <taxon>Ceratodon</taxon>
    </lineage>
</organism>
<evidence type="ECO:0000256" key="8">
    <source>
        <dbReference type="ARBA" id="ARBA00022741"/>
    </source>
</evidence>
<dbReference type="Gene3D" id="1.10.510.10">
    <property type="entry name" value="Transferase(Phosphotransferase) domain 1"/>
    <property type="match status" value="1"/>
</dbReference>
<evidence type="ECO:0000313" key="19">
    <source>
        <dbReference type="Proteomes" id="UP000822688"/>
    </source>
</evidence>
<dbReference type="SUPFAM" id="SSF56112">
    <property type="entry name" value="Protein kinase-like (PK-like)"/>
    <property type="match status" value="1"/>
</dbReference>
<accession>A0A8T0INF0</accession>
<dbReference type="Pfam" id="PF00560">
    <property type="entry name" value="LRR_1"/>
    <property type="match status" value="2"/>
</dbReference>
<dbReference type="EMBL" id="CM026423">
    <property type="protein sequence ID" value="KAG0584545.1"/>
    <property type="molecule type" value="Genomic_DNA"/>
</dbReference>
<feature type="domain" description="Protein kinase" evidence="17">
    <location>
        <begin position="512"/>
        <end position="793"/>
    </location>
</feature>
<keyword evidence="13" id="KW-0325">Glycoprotein</keyword>
<dbReference type="InterPro" id="IPR051824">
    <property type="entry name" value="LRR_Rcpt-Like_S/T_Kinase"/>
</dbReference>
<gene>
    <name evidence="18" type="ORF">KC19_3G217100</name>
</gene>
<evidence type="ECO:0000256" key="10">
    <source>
        <dbReference type="ARBA" id="ARBA00022840"/>
    </source>
</evidence>
<dbReference type="PROSITE" id="PS00107">
    <property type="entry name" value="PROTEIN_KINASE_ATP"/>
    <property type="match status" value="1"/>
</dbReference>
<reference evidence="18" key="1">
    <citation type="submission" date="2020-06" db="EMBL/GenBank/DDBJ databases">
        <title>WGS assembly of Ceratodon purpureus strain R40.</title>
        <authorList>
            <person name="Carey S.B."/>
            <person name="Jenkins J."/>
            <person name="Shu S."/>
            <person name="Lovell J.T."/>
            <person name="Sreedasyam A."/>
            <person name="Maumus F."/>
            <person name="Tiley G.P."/>
            <person name="Fernandez-Pozo N."/>
            <person name="Barry K."/>
            <person name="Chen C."/>
            <person name="Wang M."/>
            <person name="Lipzen A."/>
            <person name="Daum C."/>
            <person name="Saski C.A."/>
            <person name="Payton A.C."/>
            <person name="Mcbreen J.C."/>
            <person name="Conrad R.E."/>
            <person name="Kollar L.M."/>
            <person name="Olsson S."/>
            <person name="Huttunen S."/>
            <person name="Landis J.B."/>
            <person name="Wickett N.J."/>
            <person name="Johnson M.G."/>
            <person name="Rensing S.A."/>
            <person name="Grimwood J."/>
            <person name="Schmutz J."/>
            <person name="Mcdaniel S.F."/>
        </authorList>
    </citation>
    <scope>NUCLEOTIDE SEQUENCE</scope>
    <source>
        <strain evidence="18">R40</strain>
    </source>
</reference>
<dbReference type="GO" id="GO:0016020">
    <property type="term" value="C:membrane"/>
    <property type="evidence" value="ECO:0007669"/>
    <property type="project" value="UniProtKB-SubCell"/>
</dbReference>